<keyword evidence="1" id="KW-0808">Transferase</keyword>
<dbReference type="Pfam" id="PF17917">
    <property type="entry name" value="RT_RNaseH"/>
    <property type="match status" value="1"/>
</dbReference>
<evidence type="ECO:0000256" key="3">
    <source>
        <dbReference type="ARBA" id="ARBA00022722"/>
    </source>
</evidence>
<evidence type="ECO:0000313" key="8">
    <source>
        <dbReference type="EMBL" id="VFQ99219.1"/>
    </source>
</evidence>
<keyword evidence="5" id="KW-0378">Hydrolase</keyword>
<proteinExistence type="predicted"/>
<evidence type="ECO:0000256" key="6">
    <source>
        <dbReference type="ARBA" id="ARBA00022918"/>
    </source>
</evidence>
<evidence type="ECO:0000256" key="5">
    <source>
        <dbReference type="ARBA" id="ARBA00022801"/>
    </source>
</evidence>
<keyword evidence="2" id="KW-0548">Nucleotidyltransferase</keyword>
<feature type="domain" description="Reverse transcriptase RNase H-like" evidence="7">
    <location>
        <begin position="130"/>
        <end position="183"/>
    </location>
</feature>
<evidence type="ECO:0000313" key="9">
    <source>
        <dbReference type="Proteomes" id="UP000595140"/>
    </source>
</evidence>
<evidence type="ECO:0000256" key="2">
    <source>
        <dbReference type="ARBA" id="ARBA00022695"/>
    </source>
</evidence>
<evidence type="ECO:0000256" key="1">
    <source>
        <dbReference type="ARBA" id="ARBA00022679"/>
    </source>
</evidence>
<keyword evidence="4" id="KW-0255">Endonuclease</keyword>
<dbReference type="EMBL" id="OOIL02006652">
    <property type="protein sequence ID" value="VFQ99219.1"/>
    <property type="molecule type" value="Genomic_DNA"/>
</dbReference>
<gene>
    <name evidence="8" type="ORF">CCAM_LOCUS40995</name>
</gene>
<keyword evidence="9" id="KW-1185">Reference proteome</keyword>
<accession>A0A484NE70</accession>
<dbReference type="SUPFAM" id="SSF56672">
    <property type="entry name" value="DNA/RNA polymerases"/>
    <property type="match status" value="1"/>
</dbReference>
<sequence length="189" mass="22215">MVIHRNYVDNGSSFNIMYIKIFEELELKKELLRRVRTPLTGFTGWQFFRLPYKQTRYRAQPKEGQGDLKYGASAFHQRGAALHWKMAVLGRFLSKSTEKSLSFFGTLKKVPKFQWRAECQTKFKNLRRDGGEAQRPIYYVNKTLKDNELRYSVVEKMILAVVNMVKKLNNYFQAHEVEVQSHQSLGVIL</sequence>
<dbReference type="AlphaFoldDB" id="A0A484NE70"/>
<dbReference type="InterPro" id="IPR041373">
    <property type="entry name" value="RT_RNaseH"/>
</dbReference>
<dbReference type="InterPro" id="IPR043502">
    <property type="entry name" value="DNA/RNA_pol_sf"/>
</dbReference>
<organism evidence="8 9">
    <name type="scientific">Cuscuta campestris</name>
    <dbReference type="NCBI Taxonomy" id="132261"/>
    <lineage>
        <taxon>Eukaryota</taxon>
        <taxon>Viridiplantae</taxon>
        <taxon>Streptophyta</taxon>
        <taxon>Embryophyta</taxon>
        <taxon>Tracheophyta</taxon>
        <taxon>Spermatophyta</taxon>
        <taxon>Magnoliopsida</taxon>
        <taxon>eudicotyledons</taxon>
        <taxon>Gunneridae</taxon>
        <taxon>Pentapetalae</taxon>
        <taxon>asterids</taxon>
        <taxon>lamiids</taxon>
        <taxon>Solanales</taxon>
        <taxon>Convolvulaceae</taxon>
        <taxon>Cuscuteae</taxon>
        <taxon>Cuscuta</taxon>
        <taxon>Cuscuta subgen. Grammica</taxon>
        <taxon>Cuscuta sect. Cleistogrammica</taxon>
    </lineage>
</organism>
<reference evidence="8 9" key="1">
    <citation type="submission" date="2018-04" db="EMBL/GenBank/DDBJ databases">
        <authorList>
            <person name="Vogel A."/>
        </authorList>
    </citation>
    <scope>NUCLEOTIDE SEQUENCE [LARGE SCALE GENOMIC DNA]</scope>
</reference>
<evidence type="ECO:0000256" key="4">
    <source>
        <dbReference type="ARBA" id="ARBA00022759"/>
    </source>
</evidence>
<dbReference type="Proteomes" id="UP000595140">
    <property type="component" value="Unassembled WGS sequence"/>
</dbReference>
<dbReference type="OrthoDB" id="1724165at2759"/>
<dbReference type="GO" id="GO:0004519">
    <property type="term" value="F:endonuclease activity"/>
    <property type="evidence" value="ECO:0007669"/>
    <property type="project" value="UniProtKB-KW"/>
</dbReference>
<keyword evidence="3" id="KW-0540">Nuclease</keyword>
<protein>
    <recommendedName>
        <fullName evidence="7">Reverse transcriptase RNase H-like domain-containing protein</fullName>
    </recommendedName>
</protein>
<name>A0A484NE70_9ASTE</name>
<dbReference type="GO" id="GO:0003964">
    <property type="term" value="F:RNA-directed DNA polymerase activity"/>
    <property type="evidence" value="ECO:0007669"/>
    <property type="project" value="UniProtKB-KW"/>
</dbReference>
<dbReference type="GO" id="GO:0016787">
    <property type="term" value="F:hydrolase activity"/>
    <property type="evidence" value="ECO:0007669"/>
    <property type="project" value="UniProtKB-KW"/>
</dbReference>
<keyword evidence="6" id="KW-0695">RNA-directed DNA polymerase</keyword>
<evidence type="ECO:0000259" key="7">
    <source>
        <dbReference type="Pfam" id="PF17917"/>
    </source>
</evidence>